<keyword evidence="1 4" id="KW-0489">Methyltransferase</keyword>
<dbReference type="InterPro" id="IPR041698">
    <property type="entry name" value="Methyltransf_25"/>
</dbReference>
<proteinExistence type="predicted"/>
<name>E0Y046_9GAMM</name>
<dbReference type="PANTHER" id="PTHR43861">
    <property type="entry name" value="TRANS-ACONITATE 2-METHYLTRANSFERASE-RELATED"/>
    <property type="match status" value="1"/>
</dbReference>
<dbReference type="Gene3D" id="1.10.10.10">
    <property type="entry name" value="Winged helix-like DNA-binding domain superfamily/Winged helix DNA-binding domain"/>
    <property type="match status" value="1"/>
</dbReference>
<dbReference type="GO" id="GO:0032259">
    <property type="term" value="P:methylation"/>
    <property type="evidence" value="ECO:0007669"/>
    <property type="project" value="UniProtKB-KW"/>
</dbReference>
<evidence type="ECO:0000313" key="4">
    <source>
        <dbReference type="EMBL" id="ADI20037.1"/>
    </source>
</evidence>
<dbReference type="SUPFAM" id="SSF46785">
    <property type="entry name" value="Winged helix' DNA-binding domain"/>
    <property type="match status" value="1"/>
</dbReference>
<evidence type="ECO:0000259" key="3">
    <source>
        <dbReference type="PROSITE" id="PS50987"/>
    </source>
</evidence>
<dbReference type="EMBL" id="GU474936">
    <property type="protein sequence ID" value="ADI20037.1"/>
    <property type="molecule type" value="Genomic_DNA"/>
</dbReference>
<feature type="domain" description="HTH arsR-type" evidence="3">
    <location>
        <begin position="8"/>
        <end position="102"/>
    </location>
</feature>
<dbReference type="PRINTS" id="PR00778">
    <property type="entry name" value="HTHARSR"/>
</dbReference>
<dbReference type="InterPro" id="IPR001845">
    <property type="entry name" value="HTH_ArsR_DNA-bd_dom"/>
</dbReference>
<sequence>MTSSNDPFPPLTTSDLTAFCKATADSLRLNVLRALKNESFGVMELCQIFDMAQPGMSHHLKTLLAAGLVATRREGNSIFYRRAIVNNNCPLAELTVELYSTIDNLTLKEEAAKCMQAVYAERAQRSREFFNKTTEKFSENQELIADFSQYADAVLDLLSNEGLSRESEVLEVGPGNGEMLKELALRFKRVVAMDNSAPMLARAKQQLGHECLENVEFRHDDLAHISKQGQEFHLMVLNMVTHHLASPAVAFISAWKLLRPGGCLLVVDLCPHDQDWTRDACGDLWLGFEPEDLDKWALEHHLSTGQSLYLGLKNGFQIQARLYHKPSLA</sequence>
<dbReference type="InterPro" id="IPR011991">
    <property type="entry name" value="ArsR-like_HTH"/>
</dbReference>
<accession>E0Y046</accession>
<dbReference type="NCBIfam" id="NF033788">
    <property type="entry name" value="HTH_metalloreg"/>
    <property type="match status" value="1"/>
</dbReference>
<dbReference type="InterPro" id="IPR036390">
    <property type="entry name" value="WH_DNA-bd_sf"/>
</dbReference>
<organism evidence="4">
    <name type="scientific">uncultured gamma proteobacterium EB000_65A11</name>
    <dbReference type="NCBI Taxonomy" id="710972"/>
    <lineage>
        <taxon>Bacteria</taxon>
        <taxon>Pseudomonadati</taxon>
        <taxon>Pseudomonadota</taxon>
        <taxon>Gammaproteobacteria</taxon>
        <taxon>environmental samples</taxon>
    </lineage>
</organism>
<dbReference type="CDD" id="cd02440">
    <property type="entry name" value="AdoMet_MTases"/>
    <property type="match status" value="1"/>
</dbReference>
<keyword evidence="2 4" id="KW-0808">Transferase</keyword>
<dbReference type="InterPro" id="IPR029063">
    <property type="entry name" value="SAM-dependent_MTases_sf"/>
</dbReference>
<evidence type="ECO:0000256" key="1">
    <source>
        <dbReference type="ARBA" id="ARBA00022603"/>
    </source>
</evidence>
<dbReference type="GO" id="GO:0003700">
    <property type="term" value="F:DNA-binding transcription factor activity"/>
    <property type="evidence" value="ECO:0007669"/>
    <property type="project" value="InterPro"/>
</dbReference>
<dbReference type="SUPFAM" id="SSF53335">
    <property type="entry name" value="S-adenosyl-L-methionine-dependent methyltransferases"/>
    <property type="match status" value="1"/>
</dbReference>
<dbReference type="Pfam" id="PF01022">
    <property type="entry name" value="HTH_5"/>
    <property type="match status" value="1"/>
</dbReference>
<dbReference type="PROSITE" id="PS50987">
    <property type="entry name" value="HTH_ARSR_2"/>
    <property type="match status" value="1"/>
</dbReference>
<dbReference type="InterPro" id="IPR036388">
    <property type="entry name" value="WH-like_DNA-bd_sf"/>
</dbReference>
<dbReference type="Gene3D" id="3.40.50.150">
    <property type="entry name" value="Vaccinia Virus protein VP39"/>
    <property type="match status" value="1"/>
</dbReference>
<reference evidence="4" key="1">
    <citation type="journal article" date="2011" name="Environ. Microbiol.">
        <title>Time-series analyses of Monterey Bay coastal microbial picoplankton using a 'genome proxy' microarray.</title>
        <authorList>
            <person name="Rich V.I."/>
            <person name="Pham V.D."/>
            <person name="Eppley J."/>
            <person name="Shi Y."/>
            <person name="DeLong E.F."/>
        </authorList>
    </citation>
    <scope>NUCLEOTIDE SEQUENCE</scope>
</reference>
<dbReference type="PANTHER" id="PTHR43861:SF1">
    <property type="entry name" value="TRANS-ACONITATE 2-METHYLTRANSFERASE"/>
    <property type="match status" value="1"/>
</dbReference>
<dbReference type="Pfam" id="PF13649">
    <property type="entry name" value="Methyltransf_25"/>
    <property type="match status" value="1"/>
</dbReference>
<protein>
    <submittedName>
        <fullName evidence="4">SAM-dependent methyltransferases</fullName>
    </submittedName>
</protein>
<evidence type="ECO:0000256" key="2">
    <source>
        <dbReference type="ARBA" id="ARBA00022679"/>
    </source>
</evidence>
<dbReference type="SMART" id="SM00418">
    <property type="entry name" value="HTH_ARSR"/>
    <property type="match status" value="1"/>
</dbReference>
<dbReference type="GO" id="GO:0008168">
    <property type="term" value="F:methyltransferase activity"/>
    <property type="evidence" value="ECO:0007669"/>
    <property type="project" value="UniProtKB-KW"/>
</dbReference>
<dbReference type="CDD" id="cd00090">
    <property type="entry name" value="HTH_ARSR"/>
    <property type="match status" value="1"/>
</dbReference>
<dbReference type="AlphaFoldDB" id="E0Y046"/>